<keyword evidence="10 17" id="KW-0520">NAD</keyword>
<dbReference type="InterPro" id="IPR004443">
    <property type="entry name" value="YjeF_N_dom"/>
</dbReference>
<keyword evidence="12 17" id="KW-0456">Lyase</keyword>
<feature type="binding site" evidence="18">
    <location>
        <position position="201"/>
    </location>
    <ligand>
        <name>K(+)</name>
        <dbReference type="ChEBI" id="CHEBI:29103"/>
    </ligand>
</feature>
<dbReference type="PANTHER" id="PTHR12592:SF0">
    <property type="entry name" value="ATP-DEPENDENT (S)-NAD(P)H-HYDRATE DEHYDRATASE"/>
    <property type="match status" value="1"/>
</dbReference>
<dbReference type="eggNOG" id="COG0062">
    <property type="taxonomic scope" value="Bacteria"/>
</dbReference>
<proteinExistence type="inferred from homology"/>
<evidence type="ECO:0000256" key="4">
    <source>
        <dbReference type="ARBA" id="ARBA00009524"/>
    </source>
</evidence>
<keyword evidence="9 18" id="KW-0630">Potassium</keyword>
<dbReference type="NCBIfam" id="TIGR00196">
    <property type="entry name" value="yjeF_cterm"/>
    <property type="match status" value="1"/>
</dbReference>
<dbReference type="PIRSF" id="PIRSF017184">
    <property type="entry name" value="Nnr"/>
    <property type="match status" value="1"/>
</dbReference>
<feature type="binding site" evidence="17">
    <location>
        <position position="413"/>
    </location>
    <ligand>
        <name>(6S)-NADPHX</name>
        <dbReference type="ChEBI" id="CHEBI:64076"/>
    </ligand>
</feature>
<comment type="cofactor">
    <cofactor evidence="18 19">
        <name>K(+)</name>
        <dbReference type="ChEBI" id="CHEBI:29103"/>
    </cofactor>
    <text evidence="18 19">Binds 1 potassium ion per subunit.</text>
</comment>
<name>E0E441_9FIRM</name>
<evidence type="ECO:0000256" key="14">
    <source>
        <dbReference type="ARBA" id="ARBA00025153"/>
    </source>
</evidence>
<comment type="catalytic activity">
    <reaction evidence="2 18 19">
        <text>(6R)-NADPHX = (6S)-NADPHX</text>
        <dbReference type="Rhea" id="RHEA:32227"/>
        <dbReference type="ChEBI" id="CHEBI:64076"/>
        <dbReference type="ChEBI" id="CHEBI:64077"/>
        <dbReference type="EC" id="5.1.99.6"/>
    </reaction>
</comment>
<dbReference type="Gene3D" id="3.40.1190.20">
    <property type="match status" value="1"/>
</dbReference>
<evidence type="ECO:0000256" key="3">
    <source>
        <dbReference type="ARBA" id="ARBA00006001"/>
    </source>
</evidence>
<comment type="function">
    <text evidence="14 19">Bifunctional enzyme that catalyzes the epimerization of the S- and R-forms of NAD(P)HX and the dehydration of the S-form of NAD(P)HX at the expense of ADP, which is converted to AMP. This allows the repair of both epimers of NAD(P)HX, a damaged form of NAD(P)H that is a result of enzymatic or heat-dependent hydration.</text>
</comment>
<dbReference type="GO" id="GO:0052856">
    <property type="term" value="F:NAD(P)HX epimerase activity"/>
    <property type="evidence" value="ECO:0007669"/>
    <property type="project" value="UniProtKB-UniRule"/>
</dbReference>
<evidence type="ECO:0000256" key="5">
    <source>
        <dbReference type="ARBA" id="ARBA00022723"/>
    </source>
</evidence>
<evidence type="ECO:0000256" key="7">
    <source>
        <dbReference type="ARBA" id="ARBA00022840"/>
    </source>
</evidence>
<dbReference type="RefSeq" id="WP_007790231.1">
    <property type="nucleotide sequence ID" value="NZ_ADGQ01000061.1"/>
</dbReference>
<feature type="binding site" evidence="18">
    <location>
        <begin position="85"/>
        <end position="89"/>
    </location>
    <ligand>
        <name>(6S)-NADPHX</name>
        <dbReference type="ChEBI" id="CHEBI:64076"/>
    </ligand>
</feature>
<keyword evidence="7 17" id="KW-0067">ATP-binding</keyword>
<dbReference type="EC" id="5.1.99.6" evidence="19"/>
<dbReference type="PROSITE" id="PS51383">
    <property type="entry name" value="YJEF_C_3"/>
    <property type="match status" value="1"/>
</dbReference>
<dbReference type="InterPro" id="IPR000631">
    <property type="entry name" value="CARKD"/>
</dbReference>
<comment type="similarity">
    <text evidence="4 19">In the C-terminal section; belongs to the NnrD/CARKD family.</text>
</comment>
<keyword evidence="8 17" id="KW-0521">NADP</keyword>
<dbReference type="InterPro" id="IPR036652">
    <property type="entry name" value="YjeF_N_dom_sf"/>
</dbReference>
<dbReference type="PANTHER" id="PTHR12592">
    <property type="entry name" value="ATP-DEPENDENT (S)-NAD(P)H-HYDRATE DEHYDRATASE FAMILY MEMBER"/>
    <property type="match status" value="1"/>
</dbReference>
<accession>E0E441</accession>
<feature type="binding site" evidence="18">
    <location>
        <position position="161"/>
    </location>
    <ligand>
        <name>K(+)</name>
        <dbReference type="ChEBI" id="CHEBI:29103"/>
    </ligand>
</feature>
<evidence type="ECO:0000256" key="9">
    <source>
        <dbReference type="ARBA" id="ARBA00022958"/>
    </source>
</evidence>
<dbReference type="eggNOG" id="COG0063">
    <property type="taxonomic scope" value="Bacteria"/>
</dbReference>
<comment type="similarity">
    <text evidence="17">Belongs to the NnrD/CARKD family.</text>
</comment>
<dbReference type="GO" id="GO:0052855">
    <property type="term" value="F:ADP-dependent NAD(P)H-hydrate dehydratase activity"/>
    <property type="evidence" value="ECO:0007669"/>
    <property type="project" value="UniProtKB-UniRule"/>
</dbReference>
<dbReference type="GO" id="GO:0110051">
    <property type="term" value="P:metabolite repair"/>
    <property type="evidence" value="ECO:0007669"/>
    <property type="project" value="TreeGrafter"/>
</dbReference>
<evidence type="ECO:0000256" key="15">
    <source>
        <dbReference type="ARBA" id="ARBA00048238"/>
    </source>
</evidence>
<keyword evidence="5 18" id="KW-0479">Metal-binding</keyword>
<gene>
    <name evidence="17" type="primary">nnrD</name>
    <name evidence="18" type="synonym">nnrE</name>
    <name evidence="22" type="ORF">HMPREF0634_0257</name>
</gene>
<feature type="binding site" evidence="17">
    <location>
        <position position="478"/>
    </location>
    <ligand>
        <name>AMP</name>
        <dbReference type="ChEBI" id="CHEBI:456215"/>
    </ligand>
</feature>
<protein>
    <recommendedName>
        <fullName evidence="19">Bifunctional NAD(P)H-hydrate repair enzyme</fullName>
    </recommendedName>
    <alternativeName>
        <fullName evidence="19">Nicotinamide nucleotide repair protein</fullName>
    </alternativeName>
    <domain>
        <recommendedName>
            <fullName evidence="19">ADP-dependent (S)-NAD(P)H-hydrate dehydratase</fullName>
            <ecNumber evidence="19">4.2.1.136</ecNumber>
        </recommendedName>
        <alternativeName>
            <fullName evidence="19">ADP-dependent NAD(P)HX dehydratase</fullName>
        </alternativeName>
    </domain>
    <domain>
        <recommendedName>
            <fullName evidence="19">NAD(P)H-hydrate epimerase</fullName>
            <ecNumber evidence="19">5.1.99.6</ecNumber>
        </recommendedName>
    </domain>
</protein>
<feature type="binding site" evidence="18">
    <location>
        <begin position="165"/>
        <end position="171"/>
    </location>
    <ligand>
        <name>(6S)-NADPHX</name>
        <dbReference type="ChEBI" id="CHEBI:64076"/>
    </ligand>
</feature>
<feature type="binding site" evidence="18">
    <location>
        <position position="198"/>
    </location>
    <ligand>
        <name>(6S)-NADPHX</name>
        <dbReference type="ChEBI" id="CHEBI:64076"/>
    </ligand>
</feature>
<evidence type="ECO:0000256" key="17">
    <source>
        <dbReference type="HAMAP-Rule" id="MF_01965"/>
    </source>
</evidence>
<dbReference type="SUPFAM" id="SSF53613">
    <property type="entry name" value="Ribokinase-like"/>
    <property type="match status" value="1"/>
</dbReference>
<dbReference type="NCBIfam" id="TIGR00197">
    <property type="entry name" value="yjeF_nterm"/>
    <property type="match status" value="1"/>
</dbReference>
<organism evidence="22 23">
    <name type="scientific">Peptostreptococcus stomatis DSM 17678</name>
    <dbReference type="NCBI Taxonomy" id="596315"/>
    <lineage>
        <taxon>Bacteria</taxon>
        <taxon>Bacillati</taxon>
        <taxon>Bacillota</taxon>
        <taxon>Clostridia</taxon>
        <taxon>Peptostreptococcales</taxon>
        <taxon>Peptostreptococcaceae</taxon>
        <taxon>Peptostreptococcus</taxon>
    </lineage>
</organism>
<evidence type="ECO:0000259" key="21">
    <source>
        <dbReference type="PROSITE" id="PS51385"/>
    </source>
</evidence>
<evidence type="ECO:0000256" key="6">
    <source>
        <dbReference type="ARBA" id="ARBA00022741"/>
    </source>
</evidence>
<dbReference type="PROSITE" id="PS51385">
    <property type="entry name" value="YJEF_N"/>
    <property type="match status" value="1"/>
</dbReference>
<keyword evidence="23" id="KW-1185">Reference proteome</keyword>
<keyword evidence="6 17" id="KW-0547">Nucleotide-binding</keyword>
<evidence type="ECO:0000256" key="2">
    <source>
        <dbReference type="ARBA" id="ARBA00000909"/>
    </source>
</evidence>
<evidence type="ECO:0000256" key="18">
    <source>
        <dbReference type="HAMAP-Rule" id="MF_01966"/>
    </source>
</evidence>
<feature type="binding site" evidence="17">
    <location>
        <position position="365"/>
    </location>
    <ligand>
        <name>(6S)-NADPHX</name>
        <dbReference type="ChEBI" id="CHEBI:64076"/>
    </ligand>
</feature>
<evidence type="ECO:0000256" key="1">
    <source>
        <dbReference type="ARBA" id="ARBA00000013"/>
    </source>
</evidence>
<feature type="domain" description="YjeF C-terminal" evidence="20">
    <location>
        <begin position="269"/>
        <end position="535"/>
    </location>
</feature>
<dbReference type="GO" id="GO:0046496">
    <property type="term" value="P:nicotinamide nucleotide metabolic process"/>
    <property type="evidence" value="ECO:0007669"/>
    <property type="project" value="UniProtKB-UniRule"/>
</dbReference>
<evidence type="ECO:0000256" key="13">
    <source>
        <dbReference type="ARBA" id="ARBA00023268"/>
    </source>
</evidence>
<reference evidence="22 23" key="1">
    <citation type="submission" date="2010-08" db="EMBL/GenBank/DDBJ databases">
        <authorList>
            <person name="Harkins D.M."/>
            <person name="Madupu R."/>
            <person name="Durkin A.S."/>
            <person name="Torralba M."/>
            <person name="Methe B."/>
            <person name="Sutton G.G."/>
            <person name="Nelson K.E."/>
        </authorList>
    </citation>
    <scope>NUCLEOTIDE SEQUENCE [LARGE SCALE GENOMIC DNA]</scope>
    <source>
        <strain evidence="22 23">DSM 17678</strain>
    </source>
</reference>
<dbReference type="STRING" id="596315.HMPREF0634_0257"/>
<comment type="caution">
    <text evidence="22">The sequence shown here is derived from an EMBL/GenBank/DDBJ whole genome shotgun (WGS) entry which is preliminary data.</text>
</comment>
<dbReference type="GeneID" id="84801043"/>
<evidence type="ECO:0000256" key="11">
    <source>
        <dbReference type="ARBA" id="ARBA00023235"/>
    </source>
</evidence>
<dbReference type="SUPFAM" id="SSF64153">
    <property type="entry name" value="YjeF N-terminal domain-like"/>
    <property type="match status" value="1"/>
</dbReference>
<dbReference type="EMBL" id="ADGQ01000061">
    <property type="protein sequence ID" value="EFM64334.1"/>
    <property type="molecule type" value="Genomic_DNA"/>
</dbReference>
<keyword evidence="13" id="KW-0511">Multifunctional enzyme</keyword>
<evidence type="ECO:0000256" key="8">
    <source>
        <dbReference type="ARBA" id="ARBA00022857"/>
    </source>
</evidence>
<dbReference type="InterPro" id="IPR029056">
    <property type="entry name" value="Ribokinase-like"/>
</dbReference>
<comment type="catalytic activity">
    <reaction evidence="1 18 19">
        <text>(6R)-NADHX = (6S)-NADHX</text>
        <dbReference type="Rhea" id="RHEA:32215"/>
        <dbReference type="ChEBI" id="CHEBI:64074"/>
        <dbReference type="ChEBI" id="CHEBI:64075"/>
        <dbReference type="EC" id="5.1.99.6"/>
    </reaction>
</comment>
<evidence type="ECO:0000256" key="19">
    <source>
        <dbReference type="PIRNR" id="PIRNR017184"/>
    </source>
</evidence>
<dbReference type="InterPro" id="IPR030677">
    <property type="entry name" value="Nnr"/>
</dbReference>
<dbReference type="Gene3D" id="3.40.50.10260">
    <property type="entry name" value="YjeF N-terminal domain"/>
    <property type="match status" value="1"/>
</dbReference>
<dbReference type="CDD" id="cd01171">
    <property type="entry name" value="YXKO-related"/>
    <property type="match status" value="1"/>
</dbReference>
<comment type="catalytic activity">
    <reaction evidence="15 17 19">
        <text>(6S)-NADHX + ADP = AMP + phosphate + NADH + H(+)</text>
        <dbReference type="Rhea" id="RHEA:32223"/>
        <dbReference type="ChEBI" id="CHEBI:15378"/>
        <dbReference type="ChEBI" id="CHEBI:43474"/>
        <dbReference type="ChEBI" id="CHEBI:57945"/>
        <dbReference type="ChEBI" id="CHEBI:64074"/>
        <dbReference type="ChEBI" id="CHEBI:456215"/>
        <dbReference type="ChEBI" id="CHEBI:456216"/>
        <dbReference type="EC" id="4.2.1.136"/>
    </reaction>
</comment>
<feature type="binding site" evidence="17">
    <location>
        <begin position="450"/>
        <end position="454"/>
    </location>
    <ligand>
        <name>AMP</name>
        <dbReference type="ChEBI" id="CHEBI:456215"/>
    </ligand>
</feature>
<evidence type="ECO:0000313" key="23">
    <source>
        <dbReference type="Proteomes" id="UP000003244"/>
    </source>
</evidence>
<feature type="binding site" evidence="18">
    <location>
        <position position="86"/>
    </location>
    <ligand>
        <name>K(+)</name>
        <dbReference type="ChEBI" id="CHEBI:29103"/>
    </ligand>
</feature>
<dbReference type="Pfam" id="PF01256">
    <property type="entry name" value="Carb_kinase"/>
    <property type="match status" value="1"/>
</dbReference>
<sequence length="537" mass="59294">MAIYIGDKTTTAKVDRACVEKYGISELVLMENAASSAFNRILEIEKEIYKDAKERIRDTDLENFDLNIFSGLPFRKLGILCGSGNNGGDGFVLARKLQAIGREVDILFVGNPDKMSKSAHINYKIVDKLGLRIRYYNDIADLESEVESLMTKMDKYDILIDAIFGVGINRPVASKYRPLFETINSYREKNMTRIIAIDTPSGLDPDRGLPVSDKDDPGIALRCDYTISFDYFKKGFLNYGSQEYTGKVYVESLGCKKDILEEVGLKDRFVSNEDLVFDRPSLSAHKGDFGRVCIFAGSKGFYGAARLATEAAVKAGAGLVTLISDQDVQAVLAHNLIEAMTCNYGDQARVDKLLETSHSIAIGPGMGINQSSTDILSYISSKTKLPIVVDADAISLFKDLDLKDSYRYILTPHMGEFSRLIGVDADLIKEDRLYYAKKYARENKLVLVLKGKNTIITDGTRSLVNTTGNEGMARGGMGDCLTGIIASLAARYEPFEAACKGVYLHGLCGDLIYKDSFTVSPGDLIKIIPKVMKLMYN</sequence>
<comment type="catalytic activity">
    <reaction evidence="16 17 19">
        <text>(6S)-NADPHX + ADP = AMP + phosphate + NADPH + H(+)</text>
        <dbReference type="Rhea" id="RHEA:32235"/>
        <dbReference type="ChEBI" id="CHEBI:15378"/>
        <dbReference type="ChEBI" id="CHEBI:43474"/>
        <dbReference type="ChEBI" id="CHEBI:57783"/>
        <dbReference type="ChEBI" id="CHEBI:64076"/>
        <dbReference type="ChEBI" id="CHEBI:456215"/>
        <dbReference type="ChEBI" id="CHEBI:456216"/>
        <dbReference type="EC" id="4.2.1.136"/>
    </reaction>
</comment>
<dbReference type="AlphaFoldDB" id="E0E441"/>
<feature type="binding site" evidence="17">
    <location>
        <position position="304"/>
    </location>
    <ligand>
        <name>(6S)-NADPHX</name>
        <dbReference type="ChEBI" id="CHEBI:64076"/>
    </ligand>
</feature>
<dbReference type="Pfam" id="PF03853">
    <property type="entry name" value="YjeF_N"/>
    <property type="match status" value="1"/>
</dbReference>
<dbReference type="HAMAP" id="MF_01965">
    <property type="entry name" value="NADHX_dehydratase"/>
    <property type="match status" value="1"/>
</dbReference>
<comment type="function">
    <text evidence="18">Catalyzes the epimerization of the S- and R-forms of NAD(P)HX, a damaged form of NAD(P)H that is a result of enzymatic or heat-dependent hydration. This is a prerequisite for the S-specific NAD(P)H-hydrate dehydratase to allow the repair of both epimers of NAD(P)HX.</text>
</comment>
<evidence type="ECO:0000256" key="10">
    <source>
        <dbReference type="ARBA" id="ARBA00023027"/>
    </source>
</evidence>
<comment type="similarity">
    <text evidence="18">Belongs to the NnrE/AIBP family.</text>
</comment>
<dbReference type="Proteomes" id="UP000003244">
    <property type="component" value="Unassembled WGS sequence"/>
</dbReference>
<evidence type="ECO:0000256" key="12">
    <source>
        <dbReference type="ARBA" id="ARBA00023239"/>
    </source>
</evidence>
<feature type="binding site" evidence="17">
    <location>
        <position position="479"/>
    </location>
    <ligand>
        <name>(6S)-NADPHX</name>
        <dbReference type="ChEBI" id="CHEBI:64076"/>
    </ligand>
</feature>
<keyword evidence="11 18" id="KW-0413">Isomerase</keyword>
<comment type="subunit">
    <text evidence="17">Homotetramer.</text>
</comment>
<feature type="binding site" evidence="18">
    <location>
        <position position="176"/>
    </location>
    <ligand>
        <name>(6S)-NADPHX</name>
        <dbReference type="ChEBI" id="CHEBI:64076"/>
    </ligand>
</feature>
<comment type="cofactor">
    <cofactor evidence="17">
        <name>Mg(2+)</name>
        <dbReference type="ChEBI" id="CHEBI:18420"/>
    </cofactor>
</comment>
<dbReference type="GO" id="GO:0005524">
    <property type="term" value="F:ATP binding"/>
    <property type="evidence" value="ECO:0007669"/>
    <property type="project" value="UniProtKB-UniRule"/>
</dbReference>
<feature type="domain" description="YjeF N-terminal" evidence="21">
    <location>
        <begin position="11"/>
        <end position="261"/>
    </location>
</feature>
<dbReference type="GO" id="GO:0046872">
    <property type="term" value="F:metal ion binding"/>
    <property type="evidence" value="ECO:0007669"/>
    <property type="project" value="UniProtKB-UniRule"/>
</dbReference>
<comment type="function">
    <text evidence="17">Catalyzes the dehydration of the S-form of NAD(P)HX at the expense of ADP, which is converted to AMP. Together with NAD(P)HX epimerase, which catalyzes the epimerization of the S- and R-forms, the enzyme allows the repair of both epimers of NAD(P)HX, a damaged form of NAD(P)H that is a result of enzymatic or heat-dependent hydration.</text>
</comment>
<comment type="similarity">
    <text evidence="3 19">In the N-terminal section; belongs to the NnrE/AIBP family.</text>
</comment>
<evidence type="ECO:0000313" key="22">
    <source>
        <dbReference type="EMBL" id="EFM64334.1"/>
    </source>
</evidence>
<dbReference type="HAMAP" id="MF_01966">
    <property type="entry name" value="NADHX_epimerase"/>
    <property type="match status" value="1"/>
</dbReference>
<evidence type="ECO:0000259" key="20">
    <source>
        <dbReference type="PROSITE" id="PS51383"/>
    </source>
</evidence>
<dbReference type="EC" id="4.2.1.136" evidence="19"/>
<evidence type="ECO:0000256" key="16">
    <source>
        <dbReference type="ARBA" id="ARBA00049209"/>
    </source>
</evidence>